<accession>A0A1H2MDP0</accession>
<dbReference type="STRING" id="546874.SAMN04488544_1872"/>
<keyword evidence="2" id="KW-1133">Transmembrane helix</keyword>
<feature type="transmembrane region" description="Helical" evidence="2">
    <location>
        <begin position="35"/>
        <end position="53"/>
    </location>
</feature>
<evidence type="ECO:0000313" key="3">
    <source>
        <dbReference type="EMBL" id="SDU91309.1"/>
    </source>
</evidence>
<name>A0A1H2MDP0_9ACTN</name>
<proteinExistence type="predicted"/>
<feature type="transmembrane region" description="Helical" evidence="2">
    <location>
        <begin position="259"/>
        <end position="289"/>
    </location>
</feature>
<dbReference type="OrthoDB" id="1689651at2"/>
<keyword evidence="4" id="KW-1185">Reference proteome</keyword>
<sequence length="364" mass="37591">MIQVEWFYWLMGLFFIGVGVLVARDRNNPKRATSGLFWILLGLCFPYSSFVVAKTAPAWVLGVAIVVIAVLAGTGRLAKSSRATSTTEAGDAEGADVDRDDARPPSGSTGPGRVAGGSENATAPGGTLVAEREARAERFGNKLFVPVLAIPVITALCAIAGPYVVIGGTPLLQKGSETVIGLSAAGIIAIIISMVIFKLRSPALALTQGRRLTEDLGWALVLPQLLSVLGLVFATAGVGTAIGTTVSAVLPKGSLLPAVILYCVGMAVFTVIMGNAFAAFPVLTAAIGYPVLVEAMGGNPAAIFAIGMLSGYCGTLCTPMAANFNVVPVALLELKSNYAVIRQQLPTAIPLLVANIAIMYVVAF</sequence>
<protein>
    <submittedName>
        <fullName evidence="3">Uncharacterized membrane protein</fullName>
    </submittedName>
</protein>
<evidence type="ECO:0000256" key="1">
    <source>
        <dbReference type="SAM" id="MobiDB-lite"/>
    </source>
</evidence>
<feature type="transmembrane region" description="Helical" evidence="2">
    <location>
        <begin position="6"/>
        <end position="23"/>
    </location>
</feature>
<keyword evidence="2" id="KW-0472">Membrane</keyword>
<feature type="transmembrane region" description="Helical" evidence="2">
    <location>
        <begin position="218"/>
        <end position="239"/>
    </location>
</feature>
<feature type="region of interest" description="Disordered" evidence="1">
    <location>
        <begin position="82"/>
        <end position="124"/>
    </location>
</feature>
<feature type="transmembrane region" description="Helical" evidence="2">
    <location>
        <begin position="59"/>
        <end position="78"/>
    </location>
</feature>
<feature type="transmembrane region" description="Helical" evidence="2">
    <location>
        <begin position="178"/>
        <end position="197"/>
    </location>
</feature>
<feature type="transmembrane region" description="Helical" evidence="2">
    <location>
        <begin position="143"/>
        <end position="166"/>
    </location>
</feature>
<dbReference type="InterPro" id="IPR009323">
    <property type="entry name" value="DUF979"/>
</dbReference>
<evidence type="ECO:0000313" key="4">
    <source>
        <dbReference type="Proteomes" id="UP000198825"/>
    </source>
</evidence>
<dbReference type="Pfam" id="PF06166">
    <property type="entry name" value="DUF979"/>
    <property type="match status" value="2"/>
</dbReference>
<feature type="transmembrane region" description="Helical" evidence="2">
    <location>
        <begin position="344"/>
        <end position="363"/>
    </location>
</feature>
<dbReference type="EMBL" id="LT629799">
    <property type="protein sequence ID" value="SDU91309.1"/>
    <property type="molecule type" value="Genomic_DNA"/>
</dbReference>
<reference evidence="4" key="1">
    <citation type="submission" date="2016-10" db="EMBL/GenBank/DDBJ databases">
        <authorList>
            <person name="Varghese N."/>
            <person name="Submissions S."/>
        </authorList>
    </citation>
    <scope>NUCLEOTIDE SEQUENCE [LARGE SCALE GENOMIC DNA]</scope>
    <source>
        <strain evidence="4">DSM 21743</strain>
    </source>
</reference>
<keyword evidence="2" id="KW-0812">Transmembrane</keyword>
<evidence type="ECO:0000256" key="2">
    <source>
        <dbReference type="SAM" id="Phobius"/>
    </source>
</evidence>
<dbReference type="AlphaFoldDB" id="A0A1H2MDP0"/>
<gene>
    <name evidence="3" type="ORF">SAMN04488544_1872</name>
</gene>
<dbReference type="RefSeq" id="WP_091074185.1">
    <property type="nucleotide sequence ID" value="NZ_LT629799.1"/>
</dbReference>
<organism evidence="3 4">
    <name type="scientific">Microlunatus sagamiharensis</name>
    <dbReference type="NCBI Taxonomy" id="546874"/>
    <lineage>
        <taxon>Bacteria</taxon>
        <taxon>Bacillati</taxon>
        <taxon>Actinomycetota</taxon>
        <taxon>Actinomycetes</taxon>
        <taxon>Propionibacteriales</taxon>
        <taxon>Propionibacteriaceae</taxon>
        <taxon>Microlunatus</taxon>
    </lineage>
</organism>
<dbReference type="Proteomes" id="UP000198825">
    <property type="component" value="Chromosome I"/>
</dbReference>